<protein>
    <submittedName>
        <fullName evidence="2">PEP-CTERM sorting domain-containing protein</fullName>
    </submittedName>
</protein>
<dbReference type="Pfam" id="PF07589">
    <property type="entry name" value="PEP-CTERM"/>
    <property type="match status" value="1"/>
</dbReference>
<reference evidence="2" key="1">
    <citation type="submission" date="2020-04" db="EMBL/GenBank/DDBJ databases">
        <authorList>
            <person name="Zhang T."/>
        </authorList>
    </citation>
    <scope>NUCLEOTIDE SEQUENCE</scope>
    <source>
        <strain evidence="2">HKST-UBA01</strain>
    </source>
</reference>
<proteinExistence type="predicted"/>
<feature type="non-terminal residue" evidence="2">
    <location>
        <position position="1"/>
    </location>
</feature>
<comment type="caution">
    <text evidence="2">The sequence shown here is derived from an EMBL/GenBank/DDBJ whole genome shotgun (WGS) entry which is preliminary data.</text>
</comment>
<dbReference type="NCBIfam" id="TIGR02595">
    <property type="entry name" value="PEP_CTERM"/>
    <property type="match status" value="1"/>
</dbReference>
<reference evidence="2" key="2">
    <citation type="journal article" date="2021" name="Microbiome">
        <title>Successional dynamics and alternative stable states in a saline activated sludge microbial community over 9 years.</title>
        <authorList>
            <person name="Wang Y."/>
            <person name="Ye J."/>
            <person name="Ju F."/>
            <person name="Liu L."/>
            <person name="Boyd J.A."/>
            <person name="Deng Y."/>
            <person name="Parks D.H."/>
            <person name="Jiang X."/>
            <person name="Yin X."/>
            <person name="Woodcroft B.J."/>
            <person name="Tyson G.W."/>
            <person name="Hugenholtz P."/>
            <person name="Polz M.F."/>
            <person name="Zhang T."/>
        </authorList>
    </citation>
    <scope>NUCLEOTIDE SEQUENCE</scope>
    <source>
        <strain evidence="2">HKST-UBA01</strain>
    </source>
</reference>
<organism evidence="2 3">
    <name type="scientific">Eiseniibacteriota bacterium</name>
    <dbReference type="NCBI Taxonomy" id="2212470"/>
    <lineage>
        <taxon>Bacteria</taxon>
        <taxon>Candidatus Eiseniibacteriota</taxon>
    </lineage>
</organism>
<feature type="domain" description="Ice-binding protein C-terminal" evidence="1">
    <location>
        <begin position="35"/>
        <end position="59"/>
    </location>
</feature>
<dbReference type="AlphaFoldDB" id="A0A956M3F4"/>
<dbReference type="InterPro" id="IPR013424">
    <property type="entry name" value="Ice-binding_C"/>
</dbReference>
<dbReference type="EMBL" id="JAGQHR010000920">
    <property type="protein sequence ID" value="MCA9729962.1"/>
    <property type="molecule type" value="Genomic_DNA"/>
</dbReference>
<evidence type="ECO:0000313" key="3">
    <source>
        <dbReference type="Proteomes" id="UP000697710"/>
    </source>
</evidence>
<name>A0A956M3F4_UNCEI</name>
<accession>A0A956M3F4</accession>
<dbReference type="Proteomes" id="UP000697710">
    <property type="component" value="Unassembled WGS sequence"/>
</dbReference>
<gene>
    <name evidence="2" type="ORF">KC729_19920</name>
</gene>
<sequence length="60" mass="6325">YSMQDADYHSYQGIAGAETFMRDAVDWAAGGVCEPVPEPTSVALLGLGLAAIGVARRRRG</sequence>
<evidence type="ECO:0000313" key="2">
    <source>
        <dbReference type="EMBL" id="MCA9729962.1"/>
    </source>
</evidence>
<evidence type="ECO:0000259" key="1">
    <source>
        <dbReference type="Pfam" id="PF07589"/>
    </source>
</evidence>